<evidence type="ECO:0000259" key="2">
    <source>
        <dbReference type="PROSITE" id="PS51782"/>
    </source>
</evidence>
<evidence type="ECO:0000256" key="1">
    <source>
        <dbReference type="SAM" id="MobiDB-lite"/>
    </source>
</evidence>
<gene>
    <name evidence="3" type="ORF">CWI32_11440</name>
</gene>
<accession>A0A2H9YPV6</accession>
<dbReference type="PANTHER" id="PTHR33734:SF22">
    <property type="entry name" value="MEMBRANE-BOUND LYTIC MUREIN TRANSGLYCOSYLASE D"/>
    <property type="match status" value="1"/>
</dbReference>
<organism evidence="3 4">
    <name type="scientific">Acinetobacter pseudolwoffii</name>
    <dbReference type="NCBI Taxonomy" id="2053287"/>
    <lineage>
        <taxon>Bacteria</taxon>
        <taxon>Pseudomonadati</taxon>
        <taxon>Pseudomonadota</taxon>
        <taxon>Gammaproteobacteria</taxon>
        <taxon>Moraxellales</taxon>
        <taxon>Moraxellaceae</taxon>
        <taxon>Acinetobacter</taxon>
    </lineage>
</organism>
<dbReference type="InterPro" id="IPR036779">
    <property type="entry name" value="LysM_dom_sf"/>
</dbReference>
<evidence type="ECO:0000313" key="3">
    <source>
        <dbReference type="EMBL" id="PJO74683.1"/>
    </source>
</evidence>
<dbReference type="Pfam" id="PF13539">
    <property type="entry name" value="Peptidase_M15_4"/>
    <property type="match status" value="1"/>
</dbReference>
<sequence>MNCLANIKFLDALDQPINGLVHQLWVGSTLISDYVTPASGESVWIRRPVGTTIDVKIKSITSGQYKSKVKIELIGEKVVFIVRSPKVLLKGLNLSAKDVATGTYLRSTYIVAEGDYLSRIAADNHTTTAELSRINNLKSDTDIHPGQVLKIPLKKTEVTVLASESKSKLEVPASRKQEKTKVIVVQKSDTLSLIAKLTRNSPDEIRKLNNLSSDKISPNQKLKVYDRKVTSISTKPQAEKKGEDSSLTPPIVKQNASENKEKTPVAKVESPLPVNKNGLLPQACGREKYYKRTLARIAELHSVYQPYIIKLINTGYQKLGICWVITDGYRSPSAQDALSSANTKAKGLSSYHQYGLAIDLYSVRDGEIVLFNKELSIEDRTKKTESDHKKLGPIGEELGLVWGGRWKTIIDNPHYELHPNGKTWRDLKPKLLEIGVSNYKKLEF</sequence>
<comment type="caution">
    <text evidence="3">The sequence shown here is derived from an EMBL/GenBank/DDBJ whole genome shotgun (WGS) entry which is preliminary data.</text>
</comment>
<protein>
    <submittedName>
        <fullName evidence="3">Peptidoglycan with LysM domain protein</fullName>
    </submittedName>
</protein>
<dbReference type="EMBL" id="PHRG01000006">
    <property type="protein sequence ID" value="PJO74683.1"/>
    <property type="molecule type" value="Genomic_DNA"/>
</dbReference>
<proteinExistence type="predicted"/>
<dbReference type="SUPFAM" id="SSF54106">
    <property type="entry name" value="LysM domain"/>
    <property type="match status" value="2"/>
</dbReference>
<dbReference type="Gene3D" id="3.10.350.10">
    <property type="entry name" value="LysM domain"/>
    <property type="match status" value="2"/>
</dbReference>
<dbReference type="SUPFAM" id="SSF55166">
    <property type="entry name" value="Hedgehog/DD-peptidase"/>
    <property type="match status" value="1"/>
</dbReference>
<dbReference type="Proteomes" id="UP000243446">
    <property type="component" value="Unassembled WGS sequence"/>
</dbReference>
<evidence type="ECO:0000313" key="4">
    <source>
        <dbReference type="Proteomes" id="UP000243446"/>
    </source>
</evidence>
<dbReference type="PROSITE" id="PS51782">
    <property type="entry name" value="LYSM"/>
    <property type="match status" value="2"/>
</dbReference>
<dbReference type="CDD" id="cd00118">
    <property type="entry name" value="LysM"/>
    <property type="match status" value="2"/>
</dbReference>
<dbReference type="CDD" id="cd14845">
    <property type="entry name" value="L-Ala-D-Glu_peptidase_like"/>
    <property type="match status" value="1"/>
</dbReference>
<dbReference type="PANTHER" id="PTHR33734">
    <property type="entry name" value="LYSM DOMAIN-CONTAINING GPI-ANCHORED PROTEIN 2"/>
    <property type="match status" value="1"/>
</dbReference>
<reference evidence="3 4" key="1">
    <citation type="submission" date="2017-11" db="EMBL/GenBank/DDBJ databases">
        <title>Revising the taxonomy of the Acinetobacter lwoffii group: the description of Acinetobacter pseudolwoffii sp. nov. and emended description of Acinetobacter lwoffii.</title>
        <authorList>
            <person name="Nemec A."/>
            <person name="Radolfova-Krizova L."/>
        </authorList>
    </citation>
    <scope>NUCLEOTIDE SEQUENCE [LARGE SCALE GENOMIC DNA]</scope>
    <source>
        <strain evidence="3 4">ANC 5044</strain>
    </source>
</reference>
<dbReference type="GO" id="GO:0008932">
    <property type="term" value="F:lytic endotransglycosylase activity"/>
    <property type="evidence" value="ECO:0007669"/>
    <property type="project" value="TreeGrafter"/>
</dbReference>
<dbReference type="InterPro" id="IPR009045">
    <property type="entry name" value="Zn_M74/Hedgehog-like"/>
</dbReference>
<dbReference type="Pfam" id="PF01476">
    <property type="entry name" value="LysM"/>
    <property type="match status" value="2"/>
</dbReference>
<dbReference type="SMART" id="SM00257">
    <property type="entry name" value="LysM"/>
    <property type="match status" value="2"/>
</dbReference>
<dbReference type="RefSeq" id="WP_100535330.1">
    <property type="nucleotide sequence ID" value="NZ_JBHRWM010000023.1"/>
</dbReference>
<feature type="domain" description="LysM" evidence="2">
    <location>
        <begin position="107"/>
        <end position="151"/>
    </location>
</feature>
<feature type="domain" description="LysM" evidence="2">
    <location>
        <begin position="181"/>
        <end position="224"/>
    </location>
</feature>
<dbReference type="InterPro" id="IPR039561">
    <property type="entry name" value="Peptidase_M15C"/>
</dbReference>
<dbReference type="GO" id="GO:0008233">
    <property type="term" value="F:peptidase activity"/>
    <property type="evidence" value="ECO:0007669"/>
    <property type="project" value="InterPro"/>
</dbReference>
<dbReference type="Gene3D" id="3.30.1380.10">
    <property type="match status" value="1"/>
</dbReference>
<dbReference type="InterPro" id="IPR018392">
    <property type="entry name" value="LysM"/>
</dbReference>
<name>A0A2H9YPV6_9GAMM</name>
<feature type="region of interest" description="Disordered" evidence="1">
    <location>
        <begin position="227"/>
        <end position="266"/>
    </location>
</feature>
<dbReference type="GeneID" id="97177970"/>
<dbReference type="AlphaFoldDB" id="A0A2H9YPV6"/>